<accession>Q0EVW1</accession>
<keyword evidence="2" id="KW-1185">Reference proteome</keyword>
<dbReference type="HOGENOM" id="CLU_3382620_0_0_0"/>
<reference evidence="1 2" key="1">
    <citation type="submission" date="2006-09" db="EMBL/GenBank/DDBJ databases">
        <authorList>
            <person name="Emerson D."/>
            <person name="Ferriera S."/>
            <person name="Johnson J."/>
            <person name="Kravitz S."/>
            <person name="Halpern A."/>
            <person name="Remington K."/>
            <person name="Beeson K."/>
            <person name="Tran B."/>
            <person name="Rogers Y.-H."/>
            <person name="Friedman R."/>
            <person name="Venter J.C."/>
        </authorList>
    </citation>
    <scope>NUCLEOTIDE SEQUENCE [LARGE SCALE GENOMIC DNA]</scope>
    <source>
        <strain evidence="1 2">PV-1</strain>
    </source>
</reference>
<organism evidence="1 2">
    <name type="scientific">Mariprofundus ferrooxydans PV-1</name>
    <dbReference type="NCBI Taxonomy" id="314345"/>
    <lineage>
        <taxon>Bacteria</taxon>
        <taxon>Pseudomonadati</taxon>
        <taxon>Pseudomonadota</taxon>
        <taxon>Candidatius Mariprofundia</taxon>
        <taxon>Mariprofundales</taxon>
        <taxon>Mariprofundaceae</taxon>
        <taxon>Mariprofundus</taxon>
    </lineage>
</organism>
<dbReference type="Proteomes" id="UP000005297">
    <property type="component" value="Unassembled WGS sequence"/>
</dbReference>
<dbReference type="AlphaFoldDB" id="Q0EVW1"/>
<dbReference type="EMBL" id="AATS01000025">
    <property type="protein sequence ID" value="EAU53395.1"/>
    <property type="molecule type" value="Genomic_DNA"/>
</dbReference>
<sequence length="33" mass="4035">MHPIQIDESPWLRHIALWYIGKLADILPFFEQR</sequence>
<name>Q0EVW1_9PROT</name>
<protein>
    <submittedName>
        <fullName evidence="1">Uncharacterized protein</fullName>
    </submittedName>
</protein>
<evidence type="ECO:0000313" key="1">
    <source>
        <dbReference type="EMBL" id="EAU53395.1"/>
    </source>
</evidence>
<proteinExistence type="predicted"/>
<gene>
    <name evidence="1" type="ORF">SPV1_12215</name>
</gene>
<evidence type="ECO:0000313" key="2">
    <source>
        <dbReference type="Proteomes" id="UP000005297"/>
    </source>
</evidence>
<comment type="caution">
    <text evidence="1">The sequence shown here is derived from an EMBL/GenBank/DDBJ whole genome shotgun (WGS) entry which is preliminary data.</text>
</comment>
<dbReference type="InParanoid" id="Q0EVW1"/>